<keyword evidence="1" id="KW-1133">Transmembrane helix</keyword>
<dbReference type="Proteomes" id="UP000652761">
    <property type="component" value="Unassembled WGS sequence"/>
</dbReference>
<dbReference type="AlphaFoldDB" id="A0A843V9L9"/>
<comment type="caution">
    <text evidence="2">The sequence shown here is derived from an EMBL/GenBank/DDBJ whole genome shotgun (WGS) entry which is preliminary data.</text>
</comment>
<keyword evidence="1" id="KW-0472">Membrane</keyword>
<sequence>MLAIEEAYARRRKARSPVPWFRGDLAFCVGTTAAYLIAYAARVSAFTTTSYLPRRDLSYLRGVNLPCQYRAF</sequence>
<protein>
    <submittedName>
        <fullName evidence="2">Uncharacterized protein</fullName>
    </submittedName>
</protein>
<reference evidence="2" key="1">
    <citation type="submission" date="2017-07" db="EMBL/GenBank/DDBJ databases">
        <title>Taro Niue Genome Assembly and Annotation.</title>
        <authorList>
            <person name="Atibalentja N."/>
            <person name="Keating K."/>
            <person name="Fields C.J."/>
        </authorList>
    </citation>
    <scope>NUCLEOTIDE SEQUENCE</scope>
    <source>
        <strain evidence="2">Niue_2</strain>
        <tissue evidence="2">Leaf</tissue>
    </source>
</reference>
<organism evidence="2 3">
    <name type="scientific">Colocasia esculenta</name>
    <name type="common">Wild taro</name>
    <name type="synonym">Arum esculentum</name>
    <dbReference type="NCBI Taxonomy" id="4460"/>
    <lineage>
        <taxon>Eukaryota</taxon>
        <taxon>Viridiplantae</taxon>
        <taxon>Streptophyta</taxon>
        <taxon>Embryophyta</taxon>
        <taxon>Tracheophyta</taxon>
        <taxon>Spermatophyta</taxon>
        <taxon>Magnoliopsida</taxon>
        <taxon>Liliopsida</taxon>
        <taxon>Araceae</taxon>
        <taxon>Aroideae</taxon>
        <taxon>Colocasieae</taxon>
        <taxon>Colocasia</taxon>
    </lineage>
</organism>
<accession>A0A843V9L9</accession>
<keyword evidence="1" id="KW-0812">Transmembrane</keyword>
<gene>
    <name evidence="2" type="ORF">Taro_020811</name>
</gene>
<feature type="transmembrane region" description="Helical" evidence="1">
    <location>
        <begin position="20"/>
        <end position="41"/>
    </location>
</feature>
<dbReference type="EMBL" id="NMUH01001042">
    <property type="protein sequence ID" value="MQL88259.1"/>
    <property type="molecule type" value="Genomic_DNA"/>
</dbReference>
<name>A0A843V9L9_COLES</name>
<evidence type="ECO:0000313" key="2">
    <source>
        <dbReference type="EMBL" id="MQL88259.1"/>
    </source>
</evidence>
<evidence type="ECO:0000313" key="3">
    <source>
        <dbReference type="Proteomes" id="UP000652761"/>
    </source>
</evidence>
<proteinExistence type="predicted"/>
<evidence type="ECO:0000256" key="1">
    <source>
        <dbReference type="SAM" id="Phobius"/>
    </source>
</evidence>
<keyword evidence="3" id="KW-1185">Reference proteome</keyword>